<evidence type="ECO:0000256" key="1">
    <source>
        <dbReference type="SAM" id="MobiDB-lite"/>
    </source>
</evidence>
<evidence type="ECO:0000259" key="2">
    <source>
        <dbReference type="PROSITE" id="PS50234"/>
    </source>
</evidence>
<dbReference type="SMART" id="SM00327">
    <property type="entry name" value="VWA"/>
    <property type="match status" value="1"/>
</dbReference>
<dbReference type="SUPFAM" id="SSF52540">
    <property type="entry name" value="P-loop containing nucleoside triphosphate hydrolases"/>
    <property type="match status" value="1"/>
</dbReference>
<evidence type="ECO:0000313" key="3">
    <source>
        <dbReference type="EMBL" id="GES85216.1"/>
    </source>
</evidence>
<organism evidence="3 4">
    <name type="scientific">Rhizophagus clarus</name>
    <dbReference type="NCBI Taxonomy" id="94130"/>
    <lineage>
        <taxon>Eukaryota</taxon>
        <taxon>Fungi</taxon>
        <taxon>Fungi incertae sedis</taxon>
        <taxon>Mucoromycota</taxon>
        <taxon>Glomeromycotina</taxon>
        <taxon>Glomeromycetes</taxon>
        <taxon>Glomerales</taxon>
        <taxon>Glomeraceae</taxon>
        <taxon>Rhizophagus</taxon>
    </lineage>
</organism>
<dbReference type="PANTHER" id="PTHR22796">
    <property type="entry name" value="URG4-RELATED"/>
    <property type="match status" value="1"/>
</dbReference>
<dbReference type="OrthoDB" id="2343366at2759"/>
<feature type="compositionally biased region" description="Basic and acidic residues" evidence="1">
    <location>
        <begin position="1"/>
        <end position="20"/>
    </location>
</feature>
<feature type="compositionally biased region" description="Basic and acidic residues" evidence="1">
    <location>
        <begin position="890"/>
        <end position="933"/>
    </location>
</feature>
<feature type="domain" description="VWFA" evidence="2">
    <location>
        <begin position="2150"/>
        <end position="2360"/>
    </location>
</feature>
<feature type="region of interest" description="Disordered" evidence="1">
    <location>
        <begin position="1"/>
        <end position="31"/>
    </location>
</feature>
<dbReference type="InterPro" id="IPR002035">
    <property type="entry name" value="VWF_A"/>
</dbReference>
<dbReference type="PROSITE" id="PS50234">
    <property type="entry name" value="VWFA"/>
    <property type="match status" value="1"/>
</dbReference>
<evidence type="ECO:0000313" key="4">
    <source>
        <dbReference type="Proteomes" id="UP000615446"/>
    </source>
</evidence>
<dbReference type="InterPro" id="IPR027417">
    <property type="entry name" value="P-loop_NTPase"/>
</dbReference>
<comment type="caution">
    <text evidence="3">The sequence shown here is derived from an EMBL/GenBank/DDBJ whole genome shotgun (WGS) entry which is preliminary data.</text>
</comment>
<dbReference type="SUPFAM" id="SSF53300">
    <property type="entry name" value="vWA-like"/>
    <property type="match status" value="1"/>
</dbReference>
<dbReference type="Proteomes" id="UP000615446">
    <property type="component" value="Unassembled WGS sequence"/>
</dbReference>
<feature type="region of interest" description="Disordered" evidence="1">
    <location>
        <begin position="869"/>
        <end position="933"/>
    </location>
</feature>
<dbReference type="InterPro" id="IPR036465">
    <property type="entry name" value="vWFA_dom_sf"/>
</dbReference>
<protein>
    <recommendedName>
        <fullName evidence="2">VWFA domain-containing protein</fullName>
    </recommendedName>
</protein>
<dbReference type="EMBL" id="BLAL01000089">
    <property type="protein sequence ID" value="GES85216.1"/>
    <property type="molecule type" value="Genomic_DNA"/>
</dbReference>
<name>A0A8H3LG55_9GLOM</name>
<dbReference type="PANTHER" id="PTHR22796:SF1">
    <property type="entry name" value="VWFA DOMAIN-CONTAINING PROTEIN"/>
    <property type="match status" value="1"/>
</dbReference>
<reference evidence="3" key="1">
    <citation type="submission" date="2019-10" db="EMBL/GenBank/DDBJ databases">
        <title>Conservation and host-specific expression of non-tandemly repeated heterogenous ribosome RNA gene in arbuscular mycorrhizal fungi.</title>
        <authorList>
            <person name="Maeda T."/>
            <person name="Kobayashi Y."/>
            <person name="Nakagawa T."/>
            <person name="Ezawa T."/>
            <person name="Yamaguchi K."/>
            <person name="Bino T."/>
            <person name="Nishimoto Y."/>
            <person name="Shigenobu S."/>
            <person name="Kawaguchi M."/>
        </authorList>
    </citation>
    <scope>NUCLEOTIDE SEQUENCE</scope>
    <source>
        <strain evidence="3">HR1</strain>
    </source>
</reference>
<sequence>MSSHEDLSNKTRSSADHRPSQDMQMDSEIPDGLPETTINNDLCNFIPGLYRLLDLVKDEGSNGLVDKIIIPQQDIKRLCNKVMPNSFKSISKINYEKLNSRSIRLVGCYGRNKLIAKFLLTKNIIDQRNYDSMISCLSSADTSSCNSTPSLRPGIYLQQVPSVEEVGNMNPLFLVIHWSENGCYDDSASSYRKKNMTNLHRYLTKLTNHQICLMSECDLENIDWQEISGEENDYGSDYDEEEVGRCYDFEIKKSQEQEEDFKISPGFRVNISELVSHQVQKRDSFIDVPLSPSVIESVSNQTFSTREIVPENKGVKSGTISFQSTSEFRKYFKEKLETQKHALILDTNLTISKIEAIVKDGLDLKEILQPYYDALTKFKEQYEERIKWDALLIEKFAWNFLKLNYSKFEDLQPNNIDIIEENEIQHVQANYPKIITKLENIINNIEYSPWLNLKKRFIFARNFCIENNAGNNTHEPFEPSPDQKIILEEIFFNEIDDINNLIEKYNKPNKWSFRNTTLQKIKEEASRIPDSQFVKYIHKCDKIVDKFYDEYVNWREESFLNSVKKILPKPSMLDKLDKLFSWTSDDEFNRKKRELENREIARICSEVKNRYPEGELLTVKDIEITDPLTRLQNTNYRLSVEIEIIRSAQLRITIYETSISQEDSLELEKNESFIPTPLLSGLSRSPGVSFKINPEKYNLIYISQLDKKFLVILWNKKDNKLELYFDKLNRLSKIIELQNAIKKLNSGPNSKIAVNDSKGLVAIYNPEKALLNVYGFDDGQTNLSLCYRNIQLLKYYGDIVPEITHFLFIKNKEDICFVENTGRAKIYNLINDCCYPGIVNFPSSTTKILSTPDGTCIVAFTTEQEEIENVKMLNVPTSDDKNENAPASENKSEDAPASENKSESENKKNKSESENKSESDNKSESENKSEGKKIETSVVNAHIYFVGDFSQNAKKVVAVPFTNLSIENFQFSVIDRRQVHLITLDKQELQSVMVKITHAKTQYHFERQSRQIILGQVKVDNKESLTIFGKDTMFNRDFRVGDYLIIGNEKRQVSEIIHDNTLKIFRPNFENIKVGQWLEFTIEQRSTNNNLIDTYAMVFTKYATTTPIGKIDNPLKATFVIDISENSEKLASYGKKIQKYVAIMYEKVKKETKKPSGHLKHFKTAYTVIENLILDKESAEYQFGEWIIQLFCLIPIQIAITRDNEFIPLQDGVFSPEIDQPTFDEEYGLIGSVSKTISFGWYEAIFEHYADLEVKVISSMGEQSCGKSYFLNHCVGSTFDGSAMRCTEGVWMSVVKTNDILYVALDFEGLASIERNPQEETFMQLLNAALSNLILFKSQFAVSRNISSMFQLFQDGANYFGDDPDIFQSRFCIIIKDVPKTDQEDIVVEFQSKLSKIVDRTEEDNFITKLYRNKMSIFPWPVFNEAAFYTTFKQLKAKLDTQDSKYKNARVFIEKIKVLMTKLKVCDWGSVQATLITMRTLEIKKFLNNVISHGYEQKEDDPFSEYESSSENTITSIDRIKPLQGRDDGTLISDDVISLSEIFDDINESVKLMPDTGLVLLNNADDSVDLSNGLKNYFERNIQLRGRIPDDKWIEKYDKFLKFIIKRRIDRVQQWFNKNTSRFPSDHNEIKIISYALEQEITKLNLFWNICRLRCNSCGLSCIKKSRHDDNEKDTGHDCLTDHLCHSHCSFEEVHSTGTLPKCSQFAGHEGRHACAQIHACGKPCIYSGKRNCQTRCAKEAEHEKTLGSETHLCEASRHYCGAPCSLKVNSSDVTPIVQSSTPNRGYECRNKCIIPCEVNHSVHKCENEKCPIECPLEGCQRICESKEHFHAFENDVQHFCGNEHQCPKECEEKGICKIVTEPTAIVKEQAEYVNKFGSFMFTKYSQTFQKLQCCKKIPPYKFDHEGIHVHEEKKVHICNASCPDDEGGHIKEENNKQNFHYCDVKCPNCGYYCTLPYDHGKMHNTEHSTVHGNMSLTIFTCEEEEFEFEGHRLNVGDRGDFVLCHKLCENMGRHRHIDFCKNPDACENGGGSRKEGILQHIEANITPQPNRKKDYISHSVFWERTTFQDPYSKEDRENFKKCDHECADEKHHNVDEITSREPTKSYCTQEIFHAPVDPKTFSLGKTGYISTDGHHFTCEDPTTKVGNFHIVFVVDNSSSMDSNDCKPVCSSTATLRLKFSHNNRLGAVFDAVYTFITTRRSSRKTIPSGNMTVDRDAISMVLFNSSASVAFENKSLSFSDELLNKMTKYSANGGTCYHEGIKKASEIINEYYDASKTNVIIFLSDGEASVPESELRNLCKREKERGSPIFLYTVLFGDAEDAYYGDPLQKMVNIASEYIPKTNNKGSLKCQYRLAMDQIKLTEHFIEVARSLRNHRPMLMRK</sequence>
<dbReference type="CDD" id="cd00198">
    <property type="entry name" value="vWFA"/>
    <property type="match status" value="1"/>
</dbReference>
<dbReference type="Gene3D" id="3.40.50.410">
    <property type="entry name" value="von Willebrand factor, type A domain"/>
    <property type="match status" value="1"/>
</dbReference>
<dbReference type="Pfam" id="PF13519">
    <property type="entry name" value="VWA_2"/>
    <property type="match status" value="1"/>
</dbReference>
<dbReference type="Gene3D" id="3.40.50.300">
    <property type="entry name" value="P-loop containing nucleotide triphosphate hydrolases"/>
    <property type="match status" value="1"/>
</dbReference>
<accession>A0A8H3LG55</accession>
<proteinExistence type="predicted"/>
<gene>
    <name evidence="3" type="ORF">RCL2_001230100</name>
</gene>